<dbReference type="Pfam" id="PF06776">
    <property type="entry name" value="IalB"/>
    <property type="match status" value="1"/>
</dbReference>
<feature type="chain" id="PRO_5042865792" description="Invasion associated locus B family protein" evidence="1">
    <location>
        <begin position="23"/>
        <end position="196"/>
    </location>
</feature>
<gene>
    <name evidence="2" type="ORF">RCA23_c15040</name>
</gene>
<dbReference type="Gene3D" id="2.60.40.1880">
    <property type="entry name" value="Invasion associated locus B (IalB) protein"/>
    <property type="match status" value="1"/>
</dbReference>
<dbReference type="RefSeq" id="WP_044051394.1">
    <property type="nucleotide sequence ID" value="NZ_CP003984.1"/>
</dbReference>
<reference evidence="2 3" key="1">
    <citation type="journal article" date="2014" name="ISME J.">
        <title>Adaptation of an abundant Roseobacter RCA organism to pelagic systems revealed by genomic and transcriptomic analyses.</title>
        <authorList>
            <person name="Voget S."/>
            <person name="Wemheuer B."/>
            <person name="Brinkhoff T."/>
            <person name="Vollmers J."/>
            <person name="Dietrich S."/>
            <person name="Giebel H.A."/>
            <person name="Beardsley C."/>
            <person name="Sardemann C."/>
            <person name="Bakenhus I."/>
            <person name="Billerbeck S."/>
            <person name="Daniel R."/>
            <person name="Simon M."/>
        </authorList>
    </citation>
    <scope>NUCLEOTIDE SEQUENCE [LARGE SCALE GENOMIC DNA]</scope>
    <source>
        <strain evidence="2 3">RCA23</strain>
    </source>
</reference>
<dbReference type="InterPro" id="IPR010642">
    <property type="entry name" value="Invasion_prot_B"/>
</dbReference>
<dbReference type="InterPro" id="IPR038696">
    <property type="entry name" value="IalB_sf"/>
</dbReference>
<dbReference type="EMBL" id="CP003984">
    <property type="protein sequence ID" value="AII87042.1"/>
    <property type="molecule type" value="Genomic_DNA"/>
</dbReference>
<evidence type="ECO:0000313" key="3">
    <source>
        <dbReference type="Proteomes" id="UP000028680"/>
    </source>
</evidence>
<evidence type="ECO:0000256" key="1">
    <source>
        <dbReference type="SAM" id="SignalP"/>
    </source>
</evidence>
<evidence type="ECO:0000313" key="2">
    <source>
        <dbReference type="EMBL" id="AII87042.1"/>
    </source>
</evidence>
<protein>
    <recommendedName>
        <fullName evidence="4">Invasion associated locus B family protein</fullName>
    </recommendedName>
</protein>
<dbReference type="GeneID" id="93368617"/>
<dbReference type="AlphaFoldDB" id="A0AAN0VII7"/>
<proteinExistence type="predicted"/>
<name>A0AAN0VII7_9RHOB</name>
<accession>A0AAN0VII7</accession>
<evidence type="ECO:0008006" key="4">
    <source>
        <dbReference type="Google" id="ProtNLM"/>
    </source>
</evidence>
<dbReference type="Proteomes" id="UP000028680">
    <property type="component" value="Chromosome"/>
</dbReference>
<feature type="signal peptide" evidence="1">
    <location>
        <begin position="1"/>
        <end position="22"/>
    </location>
</feature>
<dbReference type="KEGG" id="ptp:RCA23_c15040"/>
<sequence>MFKVTNYIGAILYLLLSHTALQAQTAQMPAAEDFSTGEVVESTPAIGDYYAKGSFGDWTLRCLKTEQTQDPCQLFQLMHTPDGSPVAEYNLNPVQSDGLVIAGANVITPLETLLTQQLTIQVDDENAKIYPFAFCVQMGCVARIGLTEEDLDSYRSGAQAIITMFPAAAPTKPERLTLSLTGFTAGHEALMGTIGN</sequence>
<keyword evidence="1" id="KW-0732">Signal</keyword>
<keyword evidence="3" id="KW-1185">Reference proteome</keyword>
<organism evidence="2 3">
    <name type="scientific">Planktomarina temperata RCA23</name>
    <dbReference type="NCBI Taxonomy" id="666509"/>
    <lineage>
        <taxon>Bacteria</taxon>
        <taxon>Pseudomonadati</taxon>
        <taxon>Pseudomonadota</taxon>
        <taxon>Alphaproteobacteria</taxon>
        <taxon>Rhodobacterales</taxon>
        <taxon>Paracoccaceae</taxon>
        <taxon>Planktomarina</taxon>
    </lineage>
</organism>